<dbReference type="RefSeq" id="WP_338667346.1">
    <property type="nucleotide sequence ID" value="NZ_CP146609.1"/>
</dbReference>
<dbReference type="Proteomes" id="UP001385389">
    <property type="component" value="Chromosome"/>
</dbReference>
<organism evidence="1 2">
    <name type="scientific">Pseudodesulfovibrio methanolicus</name>
    <dbReference type="NCBI Taxonomy" id="3126690"/>
    <lineage>
        <taxon>Bacteria</taxon>
        <taxon>Pseudomonadati</taxon>
        <taxon>Thermodesulfobacteriota</taxon>
        <taxon>Desulfovibrionia</taxon>
        <taxon>Desulfovibrionales</taxon>
        <taxon>Desulfovibrionaceae</taxon>
    </lineage>
</organism>
<keyword evidence="2" id="KW-1185">Reference proteome</keyword>
<gene>
    <name evidence="1" type="ORF">V8V93_14690</name>
</gene>
<sequence length="128" mass="15211">MRLDSHINSTYKQIGQDFRQIHIEIDKYFVHFRSSLHWVILHHQLGIELLVERFGEEARRSAEIHIRDDFAVRNFENEVVEEGFTPIGPIDPRLLERVNFLGPRDLEYADEILEELYGKKFDLEAAFD</sequence>
<evidence type="ECO:0000313" key="1">
    <source>
        <dbReference type="EMBL" id="WWX21682.1"/>
    </source>
</evidence>
<name>A0ABZ2ISQ7_9BACT</name>
<protein>
    <submittedName>
        <fullName evidence="1">Uncharacterized protein</fullName>
    </submittedName>
</protein>
<evidence type="ECO:0000313" key="2">
    <source>
        <dbReference type="Proteomes" id="UP001385389"/>
    </source>
</evidence>
<proteinExistence type="predicted"/>
<reference evidence="1 2" key="1">
    <citation type="submission" date="2024-03" db="EMBL/GenBank/DDBJ databases">
        <title>Phenotype and Genome Characterization of a Sulfate-Reducing Bacterium Pseudodesulfovibrio sp. strain 5S69, isolated from Petroleum Reservoir in Tatarstan (Russia).</title>
        <authorList>
            <person name="Bidzhieva S.K."/>
            <person name="Kadnikov V."/>
            <person name="Tourova T.P."/>
            <person name="Samigullina S.R."/>
            <person name="Sokolova D.S."/>
            <person name="Poltaraus A.B."/>
            <person name="Avtukh A.N."/>
            <person name="Tereshina V.M."/>
            <person name="Mardanov A.V."/>
            <person name="Nazina T.N."/>
        </authorList>
    </citation>
    <scope>NUCLEOTIDE SEQUENCE [LARGE SCALE GENOMIC DNA]</scope>
    <source>
        <strain evidence="1 2">5S69</strain>
    </source>
</reference>
<dbReference type="EMBL" id="CP146609">
    <property type="protein sequence ID" value="WWX21682.1"/>
    <property type="molecule type" value="Genomic_DNA"/>
</dbReference>
<accession>A0ABZ2ISQ7</accession>